<organism evidence="1 2">
    <name type="scientific">Fimbriimonas ginsengisoli</name>
    <dbReference type="NCBI Taxonomy" id="1005039"/>
    <lineage>
        <taxon>Bacteria</taxon>
        <taxon>Bacillati</taxon>
        <taxon>Armatimonadota</taxon>
        <taxon>Fimbriimonadia</taxon>
        <taxon>Fimbriimonadales</taxon>
        <taxon>Fimbriimonadaceae</taxon>
        <taxon>Fimbriimonas</taxon>
    </lineage>
</organism>
<proteinExistence type="predicted"/>
<sequence>MVAALAATLLISAPTRPLVEIGVLQGAGLPCARVHGIARSGSKWLVGGLQGLFLGQKGDWKRVSQQAVRQIVKLKGDCWVLYGGGSVDKVVLSSDRLYYDVFQDGVKRPFASSLAVEGSTLLCGSLGGWFERGPRRSMERYLKEMGRQPVTALARTPTTTWLGTQNGLFIVRRGKTTRLGLGAGLPDPWITALAPFGDSVLAGLSDGGLALCKASAVRMVSSPSKSVRSLLSWKGLLVLGALDGSWVRSGRNWFRLANSECTCLTAVGSELLVGTPTSVHRFSVAPKA</sequence>
<protein>
    <submittedName>
        <fullName evidence="1">Uncharacterized protein</fullName>
    </submittedName>
</protein>
<comment type="caution">
    <text evidence="1">The sequence shown here is derived from an EMBL/GenBank/DDBJ whole genome shotgun (WGS) entry which is preliminary data.</text>
</comment>
<name>A0A931LVW5_FIMGI</name>
<evidence type="ECO:0000313" key="2">
    <source>
        <dbReference type="Proteomes" id="UP000727962"/>
    </source>
</evidence>
<reference evidence="1" key="1">
    <citation type="submission" date="2020-07" db="EMBL/GenBank/DDBJ databases">
        <title>Huge and variable diversity of episymbiotic CPR bacteria and DPANN archaea in groundwater ecosystems.</title>
        <authorList>
            <person name="He C.Y."/>
            <person name="Keren R."/>
            <person name="Whittaker M."/>
            <person name="Farag I.F."/>
            <person name="Doudna J."/>
            <person name="Cate J.H.D."/>
            <person name="Banfield J.F."/>
        </authorList>
    </citation>
    <scope>NUCLEOTIDE SEQUENCE</scope>
    <source>
        <strain evidence="1">NC_groundwater_17_Pr7_B-0.1um_64_12</strain>
    </source>
</reference>
<dbReference type="AlphaFoldDB" id="A0A931LVW5"/>
<dbReference type="EMBL" id="JACOSL010000039">
    <property type="protein sequence ID" value="MBI1756801.1"/>
    <property type="molecule type" value="Genomic_DNA"/>
</dbReference>
<accession>A0A931LVW5</accession>
<evidence type="ECO:0000313" key="1">
    <source>
        <dbReference type="EMBL" id="MBI1756801.1"/>
    </source>
</evidence>
<dbReference type="Proteomes" id="UP000727962">
    <property type="component" value="Unassembled WGS sequence"/>
</dbReference>
<gene>
    <name evidence="1" type="ORF">HYR64_06815</name>
</gene>